<accession>A0AAE0DX43</accession>
<reference evidence="1" key="1">
    <citation type="journal article" date="2023" name="Plant J.">
        <title>Genome sequences and population genomics provide insights into the demographic history, inbreeding, and mutation load of two 'living fossil' tree species of Dipteronia.</title>
        <authorList>
            <person name="Feng Y."/>
            <person name="Comes H.P."/>
            <person name="Chen J."/>
            <person name="Zhu S."/>
            <person name="Lu R."/>
            <person name="Zhang X."/>
            <person name="Li P."/>
            <person name="Qiu J."/>
            <person name="Olsen K.M."/>
            <person name="Qiu Y."/>
        </authorList>
    </citation>
    <scope>NUCLEOTIDE SEQUENCE</scope>
    <source>
        <strain evidence="1">NBL</strain>
    </source>
</reference>
<organism evidence="1 2">
    <name type="scientific">Dipteronia sinensis</name>
    <dbReference type="NCBI Taxonomy" id="43782"/>
    <lineage>
        <taxon>Eukaryota</taxon>
        <taxon>Viridiplantae</taxon>
        <taxon>Streptophyta</taxon>
        <taxon>Embryophyta</taxon>
        <taxon>Tracheophyta</taxon>
        <taxon>Spermatophyta</taxon>
        <taxon>Magnoliopsida</taxon>
        <taxon>eudicotyledons</taxon>
        <taxon>Gunneridae</taxon>
        <taxon>Pentapetalae</taxon>
        <taxon>rosids</taxon>
        <taxon>malvids</taxon>
        <taxon>Sapindales</taxon>
        <taxon>Sapindaceae</taxon>
        <taxon>Hippocastanoideae</taxon>
        <taxon>Acereae</taxon>
        <taxon>Dipteronia</taxon>
    </lineage>
</organism>
<proteinExistence type="predicted"/>
<evidence type="ECO:0000313" key="2">
    <source>
        <dbReference type="Proteomes" id="UP001281410"/>
    </source>
</evidence>
<sequence length="148" mass="15656">MSALAEFSTSSALASLSSKTPISISTSSTLASSSSIQTPILISTSSALASSSAQTPLLAFARQFLALREGLLLAKFHNFHVQISPNSSNPVSGDDSFIIFDIRFLFPEISIGRCQAIPKSGNVQAHNLASMASSSVRKRFWLDSSSSL</sequence>
<keyword evidence="2" id="KW-1185">Reference proteome</keyword>
<dbReference type="EMBL" id="JANJYJ010000008">
    <property type="protein sequence ID" value="KAK3194445.1"/>
    <property type="molecule type" value="Genomic_DNA"/>
</dbReference>
<gene>
    <name evidence="1" type="ORF">Dsin_025755</name>
</gene>
<name>A0AAE0DX43_9ROSI</name>
<evidence type="ECO:0000313" key="1">
    <source>
        <dbReference type="EMBL" id="KAK3194445.1"/>
    </source>
</evidence>
<comment type="caution">
    <text evidence="1">The sequence shown here is derived from an EMBL/GenBank/DDBJ whole genome shotgun (WGS) entry which is preliminary data.</text>
</comment>
<dbReference type="Proteomes" id="UP001281410">
    <property type="component" value="Unassembled WGS sequence"/>
</dbReference>
<protein>
    <submittedName>
        <fullName evidence="1">Uncharacterized protein</fullName>
    </submittedName>
</protein>
<dbReference type="AlphaFoldDB" id="A0AAE0DX43"/>